<dbReference type="EMBL" id="FKBS01000002">
    <property type="protein sequence ID" value="CZZ93343.1"/>
    <property type="molecule type" value="Genomic_DNA"/>
</dbReference>
<proteinExistence type="predicted"/>
<dbReference type="Gene3D" id="6.20.450.20">
    <property type="match status" value="1"/>
</dbReference>
<accession>A0A146AUR5</accession>
<sequence length="72" mass="8253">MGAVLPPTTSEFETEEQAARYDRWFRAKVEASRNDPRPSIPHDEAMARIREKLAAKLAEQEAATGKLRRRDE</sequence>
<dbReference type="Proteomes" id="UP000077037">
    <property type="component" value="Unassembled WGS sequence"/>
</dbReference>
<dbReference type="OrthoDB" id="1666683at2"/>
<evidence type="ECO:0000313" key="3">
    <source>
        <dbReference type="Proteomes" id="UP000077037"/>
    </source>
</evidence>
<reference evidence="2 3" key="1">
    <citation type="submission" date="2016-03" db="EMBL/GenBank/DDBJ databases">
        <authorList>
            <consortium name="Pathogen Informatics"/>
        </authorList>
    </citation>
    <scope>NUCLEOTIDE SEQUENCE [LARGE SCALE GENOMIC DNA]</scope>
    <source>
        <strain evidence="2 3">NCTC13364</strain>
    </source>
</reference>
<organism evidence="2 3">
    <name type="scientific">Bordetella ansorpii</name>
    <dbReference type="NCBI Taxonomy" id="288768"/>
    <lineage>
        <taxon>Bacteria</taxon>
        <taxon>Pseudomonadati</taxon>
        <taxon>Pseudomonadota</taxon>
        <taxon>Betaproteobacteria</taxon>
        <taxon>Burkholderiales</taxon>
        <taxon>Alcaligenaceae</taxon>
        <taxon>Bordetella</taxon>
    </lineage>
</organism>
<evidence type="ECO:0000259" key="1">
    <source>
        <dbReference type="Pfam" id="PF21217"/>
    </source>
</evidence>
<gene>
    <name evidence="2" type="ORF">SAMEA1982600_00164</name>
</gene>
<dbReference type="Pfam" id="PF21217">
    <property type="entry name" value="PaaA2"/>
    <property type="match status" value="1"/>
</dbReference>
<dbReference type="InterPro" id="IPR048851">
    <property type="entry name" value="PaaA2_dom"/>
</dbReference>
<evidence type="ECO:0000313" key="2">
    <source>
        <dbReference type="EMBL" id="CZZ93343.1"/>
    </source>
</evidence>
<dbReference type="AlphaFoldDB" id="A0A146AUR5"/>
<feature type="domain" description="Stability determinant" evidence="1">
    <location>
        <begin position="16"/>
        <end position="47"/>
    </location>
</feature>
<dbReference type="RefSeq" id="WP_066406474.1">
    <property type="nucleotide sequence ID" value="NZ_FKBS01000002.1"/>
</dbReference>
<name>A0A146AUR5_9BORD</name>
<protein>
    <recommendedName>
        <fullName evidence="1">Stability determinant domain-containing protein</fullName>
    </recommendedName>
</protein>